<evidence type="ECO:0000313" key="3">
    <source>
        <dbReference type="Proteomes" id="UP000514720"/>
    </source>
</evidence>
<gene>
    <name evidence="2" type="ORF">G4Z02_05665</name>
</gene>
<dbReference type="InterPro" id="IPR007419">
    <property type="entry name" value="BFD-like_2Fe2S-bd_dom"/>
</dbReference>
<organism evidence="2 3">
    <name type="scientific">Candidatus Xianfuyuplasma coldseepsis</name>
    <dbReference type="NCBI Taxonomy" id="2782163"/>
    <lineage>
        <taxon>Bacteria</taxon>
        <taxon>Bacillati</taxon>
        <taxon>Mycoplasmatota</taxon>
        <taxon>Mollicutes</taxon>
        <taxon>Candidatus Izemoplasmatales</taxon>
        <taxon>Candidatus Izemoplasmataceae</taxon>
        <taxon>Candidatus Xianfuyuplasma</taxon>
    </lineage>
</organism>
<evidence type="ECO:0000259" key="1">
    <source>
        <dbReference type="Pfam" id="PF04324"/>
    </source>
</evidence>
<dbReference type="RefSeq" id="WP_258877044.1">
    <property type="nucleotide sequence ID" value="NZ_CP048914.1"/>
</dbReference>
<name>A0A7L7KSQ5_9MOLU</name>
<protein>
    <submittedName>
        <fullName evidence="2">(2Fe-2S)-binding protein</fullName>
    </submittedName>
</protein>
<evidence type="ECO:0000313" key="2">
    <source>
        <dbReference type="EMBL" id="QMS85256.1"/>
    </source>
</evidence>
<dbReference type="InterPro" id="IPR041854">
    <property type="entry name" value="BFD-like_2Fe2S-bd_dom_sf"/>
</dbReference>
<sequence>MEKEVLCCCHNVTLEDVKEQIILGVDNFEDLQEITKIGTDCPPCKEKNEKLFKILLEEEIKG</sequence>
<dbReference type="Gene3D" id="1.10.10.1100">
    <property type="entry name" value="BFD-like [2Fe-2S]-binding domain"/>
    <property type="match status" value="1"/>
</dbReference>
<feature type="domain" description="BFD-like [2Fe-2S]-binding" evidence="1">
    <location>
        <begin position="6"/>
        <end position="53"/>
    </location>
</feature>
<dbReference type="EMBL" id="CP048914">
    <property type="protein sequence ID" value="QMS85256.1"/>
    <property type="molecule type" value="Genomic_DNA"/>
</dbReference>
<proteinExistence type="predicted"/>
<keyword evidence="3" id="KW-1185">Reference proteome</keyword>
<dbReference type="KEGG" id="xcl:G4Z02_05665"/>
<dbReference type="Pfam" id="PF04324">
    <property type="entry name" value="Fer2_BFD"/>
    <property type="match status" value="1"/>
</dbReference>
<reference evidence="2 3" key="1">
    <citation type="submission" date="2020-02" db="EMBL/GenBank/DDBJ databases">
        <authorList>
            <person name="Zheng R.K."/>
            <person name="Sun C.M."/>
        </authorList>
    </citation>
    <scope>NUCLEOTIDE SEQUENCE [LARGE SCALE GENOMIC DNA]</scope>
    <source>
        <strain evidence="3">zrk13</strain>
    </source>
</reference>
<dbReference type="Proteomes" id="UP000514720">
    <property type="component" value="Chromosome"/>
</dbReference>
<dbReference type="AlphaFoldDB" id="A0A7L7KSQ5"/>
<accession>A0A7L7KSQ5</accession>